<dbReference type="SUPFAM" id="SSF55961">
    <property type="entry name" value="Bet v1-like"/>
    <property type="match status" value="1"/>
</dbReference>
<comment type="caution">
    <text evidence="2">The sequence shown here is derived from an EMBL/GenBank/DDBJ whole genome shotgun (WGS) entry which is preliminary data.</text>
</comment>
<proteinExistence type="predicted"/>
<dbReference type="AlphaFoldDB" id="A0ABD1M576"/>
<gene>
    <name evidence="2" type="ORF">Fmac_018378</name>
</gene>
<dbReference type="InterPro" id="IPR023393">
    <property type="entry name" value="START-like_dom_sf"/>
</dbReference>
<sequence length="113" mass="12336">MANSQLQKVETVVHIKASADKFYDLTCNSTHYIADIYPEKVLSIEIHEEGKTCLAKEVVEGFDRENNKRPPPPIFSHLVVTRPVASVTPLCPQVGLGLGSASKAEVGIHPDRG</sequence>
<protein>
    <recommendedName>
        <fullName evidence="1">Bet v I/Major latex protein domain-containing protein</fullName>
    </recommendedName>
</protein>
<dbReference type="Gene3D" id="3.30.530.20">
    <property type="match status" value="1"/>
</dbReference>
<evidence type="ECO:0000313" key="3">
    <source>
        <dbReference type="Proteomes" id="UP001603857"/>
    </source>
</evidence>
<keyword evidence="3" id="KW-1185">Reference proteome</keyword>
<evidence type="ECO:0000259" key="1">
    <source>
        <dbReference type="Pfam" id="PF00407"/>
    </source>
</evidence>
<feature type="domain" description="Bet v I/Major latex protein" evidence="1">
    <location>
        <begin position="6"/>
        <end position="49"/>
    </location>
</feature>
<dbReference type="Pfam" id="PF00407">
    <property type="entry name" value="Bet_v_1"/>
    <property type="match status" value="1"/>
</dbReference>
<dbReference type="Proteomes" id="UP001603857">
    <property type="component" value="Unassembled WGS sequence"/>
</dbReference>
<dbReference type="EMBL" id="JBGMDY010000006">
    <property type="protein sequence ID" value="KAL2330797.1"/>
    <property type="molecule type" value="Genomic_DNA"/>
</dbReference>
<name>A0ABD1M576_9FABA</name>
<evidence type="ECO:0000313" key="2">
    <source>
        <dbReference type="EMBL" id="KAL2330797.1"/>
    </source>
</evidence>
<accession>A0ABD1M576</accession>
<reference evidence="2 3" key="1">
    <citation type="submission" date="2024-08" db="EMBL/GenBank/DDBJ databases">
        <title>Insights into the chromosomal genome structure of Flemingia macrophylla.</title>
        <authorList>
            <person name="Ding Y."/>
            <person name="Zhao Y."/>
            <person name="Bi W."/>
            <person name="Wu M."/>
            <person name="Zhao G."/>
            <person name="Gong Y."/>
            <person name="Li W."/>
            <person name="Zhang P."/>
        </authorList>
    </citation>
    <scope>NUCLEOTIDE SEQUENCE [LARGE SCALE GENOMIC DNA]</scope>
    <source>
        <strain evidence="2">DYQJB</strain>
        <tissue evidence="2">Leaf</tissue>
    </source>
</reference>
<organism evidence="2 3">
    <name type="scientific">Flemingia macrophylla</name>
    <dbReference type="NCBI Taxonomy" id="520843"/>
    <lineage>
        <taxon>Eukaryota</taxon>
        <taxon>Viridiplantae</taxon>
        <taxon>Streptophyta</taxon>
        <taxon>Embryophyta</taxon>
        <taxon>Tracheophyta</taxon>
        <taxon>Spermatophyta</taxon>
        <taxon>Magnoliopsida</taxon>
        <taxon>eudicotyledons</taxon>
        <taxon>Gunneridae</taxon>
        <taxon>Pentapetalae</taxon>
        <taxon>rosids</taxon>
        <taxon>fabids</taxon>
        <taxon>Fabales</taxon>
        <taxon>Fabaceae</taxon>
        <taxon>Papilionoideae</taxon>
        <taxon>50 kb inversion clade</taxon>
        <taxon>NPAAA clade</taxon>
        <taxon>indigoferoid/millettioid clade</taxon>
        <taxon>Phaseoleae</taxon>
        <taxon>Flemingia</taxon>
    </lineage>
</organism>
<dbReference type="InterPro" id="IPR000916">
    <property type="entry name" value="Bet_v_I/MLP"/>
</dbReference>